<organism evidence="1 2">
    <name type="scientific">Acidaminobacter hydrogenoformans DSM 2784</name>
    <dbReference type="NCBI Taxonomy" id="1120920"/>
    <lineage>
        <taxon>Bacteria</taxon>
        <taxon>Bacillati</taxon>
        <taxon>Bacillota</taxon>
        <taxon>Clostridia</taxon>
        <taxon>Peptostreptococcales</taxon>
        <taxon>Acidaminobacteraceae</taxon>
        <taxon>Acidaminobacter</taxon>
    </lineage>
</organism>
<dbReference type="CDD" id="cd02947">
    <property type="entry name" value="TRX_family"/>
    <property type="match status" value="1"/>
</dbReference>
<gene>
    <name evidence="1" type="ORF">SAMN03080599_01126</name>
</gene>
<proteinExistence type="predicted"/>
<evidence type="ECO:0000313" key="1">
    <source>
        <dbReference type="EMBL" id="SCZ78167.1"/>
    </source>
</evidence>
<accession>A0A1G5RW71</accession>
<dbReference type="EMBL" id="FMWL01000004">
    <property type="protein sequence ID" value="SCZ78167.1"/>
    <property type="molecule type" value="Genomic_DNA"/>
</dbReference>
<keyword evidence="2" id="KW-1185">Reference proteome</keyword>
<dbReference type="InterPro" id="IPR036249">
    <property type="entry name" value="Thioredoxin-like_sf"/>
</dbReference>
<evidence type="ECO:0000313" key="2">
    <source>
        <dbReference type="Proteomes" id="UP000199208"/>
    </source>
</evidence>
<dbReference type="Proteomes" id="UP000199208">
    <property type="component" value="Unassembled WGS sequence"/>
</dbReference>
<dbReference type="Gene3D" id="3.40.30.10">
    <property type="entry name" value="Glutaredoxin"/>
    <property type="match status" value="1"/>
</dbReference>
<dbReference type="AlphaFoldDB" id="A0A1G5RW71"/>
<protein>
    <submittedName>
        <fullName evidence="1">Thioredoxin 1</fullName>
    </submittedName>
</protein>
<dbReference type="RefSeq" id="WP_170829312.1">
    <property type="nucleotide sequence ID" value="NZ_FMWL01000004.1"/>
</dbReference>
<reference evidence="1 2" key="1">
    <citation type="submission" date="2016-10" db="EMBL/GenBank/DDBJ databases">
        <authorList>
            <person name="de Groot N.N."/>
        </authorList>
    </citation>
    <scope>NUCLEOTIDE SEQUENCE [LARGE SCALE GENOMIC DNA]</scope>
    <source>
        <strain evidence="1 2">DSM 2784</strain>
    </source>
</reference>
<dbReference type="SUPFAM" id="SSF52833">
    <property type="entry name" value="Thioredoxin-like"/>
    <property type="match status" value="1"/>
</dbReference>
<name>A0A1G5RW71_9FIRM</name>
<sequence>MLDTNLKHLVTAKELEETISQNENVMVCCGRMGPMCIPVYGAMESLEGKYSNVVFRDMEFDSPEAKIIKTLPECRNFRGLPFTVYYKNGKVVAATASIQTKDQITEILDREFK</sequence>
<dbReference type="STRING" id="1120920.SAMN03080599_01126"/>